<keyword evidence="3" id="KW-0732">Signal</keyword>
<evidence type="ECO:0000256" key="1">
    <source>
        <dbReference type="RuleBase" id="RU000411"/>
    </source>
</evidence>
<comment type="caution">
    <text evidence="5">The sequence shown here is derived from an EMBL/GenBank/DDBJ whole genome shotgun (WGS) entry which is preliminary data.</text>
</comment>
<protein>
    <submittedName>
        <fullName evidence="5">Serpin family protein</fullName>
    </submittedName>
</protein>
<feature type="signal peptide" evidence="3">
    <location>
        <begin position="1"/>
        <end position="20"/>
    </location>
</feature>
<dbReference type="InterPro" id="IPR042178">
    <property type="entry name" value="Serpin_sf_1"/>
</dbReference>
<gene>
    <name evidence="5" type="ORF">GCM10010517_29640</name>
</gene>
<evidence type="ECO:0000256" key="2">
    <source>
        <dbReference type="SAM" id="MobiDB-lite"/>
    </source>
</evidence>
<comment type="similarity">
    <text evidence="1">Belongs to the serpin family.</text>
</comment>
<dbReference type="Gene3D" id="3.30.497.10">
    <property type="entry name" value="Antithrombin, subunit I, domain 2"/>
    <property type="match status" value="1"/>
</dbReference>
<evidence type="ECO:0000313" key="5">
    <source>
        <dbReference type="EMBL" id="GAA2869595.1"/>
    </source>
</evidence>
<dbReference type="RefSeq" id="WP_344971557.1">
    <property type="nucleotide sequence ID" value="NZ_BAAAVI010000018.1"/>
</dbReference>
<organism evidence="5 6">
    <name type="scientific">Streptosporangium fragile</name>
    <dbReference type="NCBI Taxonomy" id="46186"/>
    <lineage>
        <taxon>Bacteria</taxon>
        <taxon>Bacillati</taxon>
        <taxon>Actinomycetota</taxon>
        <taxon>Actinomycetes</taxon>
        <taxon>Streptosporangiales</taxon>
        <taxon>Streptosporangiaceae</taxon>
        <taxon>Streptosporangium</taxon>
    </lineage>
</organism>
<feature type="domain" description="Serpin" evidence="4">
    <location>
        <begin position="54"/>
        <end position="412"/>
    </location>
</feature>
<dbReference type="InterPro" id="IPR023796">
    <property type="entry name" value="Serpin_dom"/>
</dbReference>
<dbReference type="Pfam" id="PF00079">
    <property type="entry name" value="Serpin"/>
    <property type="match status" value="1"/>
</dbReference>
<dbReference type="PANTHER" id="PTHR11461:SF211">
    <property type="entry name" value="GH10112P-RELATED"/>
    <property type="match status" value="1"/>
</dbReference>
<dbReference type="InterPro" id="IPR036186">
    <property type="entry name" value="Serpin_sf"/>
</dbReference>
<evidence type="ECO:0000256" key="3">
    <source>
        <dbReference type="SAM" id="SignalP"/>
    </source>
</evidence>
<feature type="chain" id="PRO_5046102951" evidence="3">
    <location>
        <begin position="21"/>
        <end position="416"/>
    </location>
</feature>
<dbReference type="PROSITE" id="PS51257">
    <property type="entry name" value="PROKAR_LIPOPROTEIN"/>
    <property type="match status" value="1"/>
</dbReference>
<dbReference type="EMBL" id="BAAAVI010000018">
    <property type="protein sequence ID" value="GAA2869595.1"/>
    <property type="molecule type" value="Genomic_DNA"/>
</dbReference>
<dbReference type="Gene3D" id="2.30.39.10">
    <property type="entry name" value="Alpha-1-antitrypsin, domain 1"/>
    <property type="match status" value="1"/>
</dbReference>
<accession>A0ABN3VZB5</accession>
<dbReference type="SUPFAM" id="SSF56574">
    <property type="entry name" value="Serpins"/>
    <property type="match status" value="1"/>
</dbReference>
<dbReference type="SMART" id="SM00093">
    <property type="entry name" value="SERPIN"/>
    <property type="match status" value="1"/>
</dbReference>
<sequence length="416" mass="43844">MRRLFTATALLALAALSACAMTDSNVIVAEGVRRETPVDPPVTETVRGLTAFGHALFAGTAAPGANAVLSPLSIGYAFGMARAGATGDTAAQLDRVFGFPARGPHTALNALTRRIVTTDGPPPRTEPGTERDAQAEPEPPVVAIANGLFAQEGLSVRPEFLRTLAAQYGTGVRPVDFARDAAQVIDAWVERETAGRITKVFDRLDPRTRLVLANAVYLKAEWETPFTDPPERGAAFTRADGTTVRTDLMHRSGAIPYATGDGWQAVELRYAKGELAMWIMIPQAGGAPAGLLTPEVLAQVATGLKEHQVRISIPRWDFSTSLGLGEPLGALGLTATGYSGIADDASLGQAIHRATVTVDEWGTEAAAVTGLAFTVAAPPEPQVEVRADRPFAFAIVHRPTLTPLFIGQVADPTAKG</sequence>
<dbReference type="InterPro" id="IPR042185">
    <property type="entry name" value="Serpin_sf_2"/>
</dbReference>
<name>A0ABN3VZB5_9ACTN</name>
<dbReference type="PANTHER" id="PTHR11461">
    <property type="entry name" value="SERINE PROTEASE INHIBITOR, SERPIN"/>
    <property type="match status" value="1"/>
</dbReference>
<keyword evidence="6" id="KW-1185">Reference proteome</keyword>
<dbReference type="Proteomes" id="UP001500831">
    <property type="component" value="Unassembled WGS sequence"/>
</dbReference>
<dbReference type="InterPro" id="IPR000215">
    <property type="entry name" value="Serpin_fam"/>
</dbReference>
<evidence type="ECO:0000259" key="4">
    <source>
        <dbReference type="SMART" id="SM00093"/>
    </source>
</evidence>
<reference evidence="5 6" key="1">
    <citation type="journal article" date="2019" name="Int. J. Syst. Evol. Microbiol.">
        <title>The Global Catalogue of Microorganisms (GCM) 10K type strain sequencing project: providing services to taxonomists for standard genome sequencing and annotation.</title>
        <authorList>
            <consortium name="The Broad Institute Genomics Platform"/>
            <consortium name="The Broad Institute Genome Sequencing Center for Infectious Disease"/>
            <person name="Wu L."/>
            <person name="Ma J."/>
        </authorList>
    </citation>
    <scope>NUCLEOTIDE SEQUENCE [LARGE SCALE GENOMIC DNA]</scope>
    <source>
        <strain evidence="5 6">JCM 6242</strain>
    </source>
</reference>
<proteinExistence type="inferred from homology"/>
<evidence type="ECO:0000313" key="6">
    <source>
        <dbReference type="Proteomes" id="UP001500831"/>
    </source>
</evidence>
<dbReference type="CDD" id="cd19590">
    <property type="entry name" value="serpin_thermopin-like"/>
    <property type="match status" value="1"/>
</dbReference>
<feature type="region of interest" description="Disordered" evidence="2">
    <location>
        <begin position="116"/>
        <end position="137"/>
    </location>
</feature>